<sequence length="1301" mass="142062">MNTHQQPSSTSQEQNLPVSKHGRSSLQKVIRNSIYSVIGLCLLVIILLITPWGTQIVLSAADSALDELDVEYTSGGLFSELHLSTVSWQQTGTNAKLQDLKFDISLSCLFSGEVCIKSLSIGNIEANITPTETASEPEPTSSGLITMPLPIKVDQISFGQLNLSIKDQLDLVWQSLQAKLSFYRVFKLDTLSIQGLKVKIYSTPDDSSSTQTTATSQPQRTGAFDFSSIKYKPIKSLVVDLPIHFNVMDLELPNVELTLAEQKAIKFNTIELQVSGNTKQIKLQQLLVEHQQGYAKVTGTLSLNGDLQHKVNLEVNGHLVPNQPLSLMLKSSGNLKKLSGDINLSGPFEFNSRIEAQVSNEKLPLTVTASWQDLAWPIVPNEQQISSVTEADLQSPVGQISLTGDLQKLRLAMQTNVLAKGLPDTQLELKGEANLFDINKHIVINNILVQTLDGEINSQGELLLNNNLSWRGLTQLDGIKLTQLLPDYPAELNGELNLNVQNQAGVWQGDIDKLAIQGSWLGYPLSASGKLDYHQVNGLNVQQFLFTNGDNKIELSGSLDQQNALDFSFDLNAPHLSQSVPELDGSITIQGLLKGSVEKPKISYQVHAVDLSTSELKVTNLGGSGDLMLDQTKPMALDLKVKNIVLAGQQIDAASIQISGNAESHQLAIIGTGEQLNLDIKLEGNLSTSAWNGKWLSGQIKTQYSDLALMQAFDIKANWAQQEYLVTPHCWQDKQSQLCIKQAEFKNQNAQWDVSLVDYNWLAVLQKLNLNVPTIQTSSLLNIATKGSWHMQHTPIADFSVSLTPALWTISEEQSVNLDLQAFNLNGQVSKQDIQGAFDLQGSNIGHIALNLQTTQSVLKQDFTQNIQGDLELSGFDLAPFKALLPELEKLQGLIKGQAQISGSLDKPLMNGVLSLENAAIKGENLPISLSEVNQNIRLNGDNADFDGSYKFGKGYGELSGKVNWLPNLAGEILVKGEDLEVNYQDMVKANISPDIKLAFAPQGIDLQGQISVPYARVKIRELPPGSVSPSSDVILVEQQQAKNTAQQKLKINLLVKVDPMKKNQVKLDAYGLTSDLRGGLKITNNAKGMFANGEMSLVNGRYRGNGQNLVIREGDISFNGPLDRPYLNIEAIRDPQLTQDGVIAGMRVQGEAEKPSVEIFSEPAMEQQQSLSYMLTGRGIGESSDDSQDTVITNALLAIGLGQSENLVSKVGNKLGFEDVALDTSGQGDNTQLSLTGTIAPGLQLRYGVGVFDSVSEVAIRYELLPKLYVEAVSGLSNAVDFYYQFSIEGSQNEKVLEHE</sequence>
<dbReference type="EMBL" id="JAKGAS010000011">
    <property type="protein sequence ID" value="MCF2949809.1"/>
    <property type="molecule type" value="Genomic_DNA"/>
</dbReference>
<feature type="compositionally biased region" description="Polar residues" evidence="5">
    <location>
        <begin position="1"/>
        <end position="17"/>
    </location>
</feature>
<feature type="region of interest" description="Disordered" evidence="5">
    <location>
        <begin position="1"/>
        <end position="20"/>
    </location>
</feature>
<evidence type="ECO:0000313" key="8">
    <source>
        <dbReference type="EMBL" id="MCF2949809.1"/>
    </source>
</evidence>
<dbReference type="Pfam" id="PF04357">
    <property type="entry name" value="TamB"/>
    <property type="match status" value="1"/>
</dbReference>
<comment type="caution">
    <text evidence="8">The sequence shown here is derived from an EMBL/GenBank/DDBJ whole genome shotgun (WGS) entry which is preliminary data.</text>
</comment>
<name>A0ABS9DDG1_9ALTE</name>
<evidence type="ECO:0000256" key="4">
    <source>
        <dbReference type="ARBA" id="ARBA00023136"/>
    </source>
</evidence>
<keyword evidence="2 6" id="KW-0812">Transmembrane</keyword>
<evidence type="ECO:0000313" key="9">
    <source>
        <dbReference type="Proteomes" id="UP001521137"/>
    </source>
</evidence>
<evidence type="ECO:0000256" key="1">
    <source>
        <dbReference type="ARBA" id="ARBA00004167"/>
    </source>
</evidence>
<keyword evidence="3 6" id="KW-1133">Transmembrane helix</keyword>
<evidence type="ECO:0000256" key="2">
    <source>
        <dbReference type="ARBA" id="ARBA00022692"/>
    </source>
</evidence>
<protein>
    <submittedName>
        <fullName evidence="8">Translocation/assembly module TamB</fullName>
    </submittedName>
</protein>
<evidence type="ECO:0000256" key="3">
    <source>
        <dbReference type="ARBA" id="ARBA00022989"/>
    </source>
</evidence>
<keyword evidence="4 6" id="KW-0472">Membrane</keyword>
<organism evidence="8 9">
    <name type="scientific">Paraglaciecola algarum</name>
    <dbReference type="NCBI Taxonomy" id="3050085"/>
    <lineage>
        <taxon>Bacteria</taxon>
        <taxon>Pseudomonadati</taxon>
        <taxon>Pseudomonadota</taxon>
        <taxon>Gammaproteobacteria</taxon>
        <taxon>Alteromonadales</taxon>
        <taxon>Alteromonadaceae</taxon>
        <taxon>Paraglaciecola</taxon>
    </lineage>
</organism>
<proteinExistence type="predicted"/>
<gene>
    <name evidence="8" type="ORF">L0668_16950</name>
</gene>
<dbReference type="PANTHER" id="PTHR36985">
    <property type="entry name" value="TRANSLOCATION AND ASSEMBLY MODULE SUBUNIT TAMB"/>
    <property type="match status" value="1"/>
</dbReference>
<dbReference type="Proteomes" id="UP001521137">
    <property type="component" value="Unassembled WGS sequence"/>
</dbReference>
<accession>A0ABS9DDG1</accession>
<evidence type="ECO:0000256" key="6">
    <source>
        <dbReference type="SAM" id="Phobius"/>
    </source>
</evidence>
<comment type="subcellular location">
    <subcellularLocation>
        <location evidence="1">Membrane</location>
        <topology evidence="1">Single-pass membrane protein</topology>
    </subcellularLocation>
</comment>
<keyword evidence="9" id="KW-1185">Reference proteome</keyword>
<evidence type="ECO:0000259" key="7">
    <source>
        <dbReference type="Pfam" id="PF04357"/>
    </source>
</evidence>
<reference evidence="8 9" key="1">
    <citation type="submission" date="2022-01" db="EMBL/GenBank/DDBJ databases">
        <title>Paraglaciecola sp. G1-23.</title>
        <authorList>
            <person name="Jin M.S."/>
            <person name="Han D.M."/>
            <person name="Kim H.M."/>
            <person name="Jeon C.O."/>
        </authorList>
    </citation>
    <scope>NUCLEOTIDE SEQUENCE [LARGE SCALE GENOMIC DNA]</scope>
    <source>
        <strain evidence="8 9">G1-23</strain>
    </source>
</reference>
<evidence type="ECO:0000256" key="5">
    <source>
        <dbReference type="SAM" id="MobiDB-lite"/>
    </source>
</evidence>
<feature type="domain" description="Translocation and assembly module TamB C-terminal" evidence="7">
    <location>
        <begin position="953"/>
        <end position="1287"/>
    </location>
</feature>
<dbReference type="InterPro" id="IPR007452">
    <property type="entry name" value="TamB_C"/>
</dbReference>
<dbReference type="PANTHER" id="PTHR36985:SF1">
    <property type="entry name" value="TRANSLOCATION AND ASSEMBLY MODULE SUBUNIT TAMB"/>
    <property type="match status" value="1"/>
</dbReference>
<feature type="transmembrane region" description="Helical" evidence="6">
    <location>
        <begin position="33"/>
        <end position="53"/>
    </location>
</feature>
<dbReference type="RefSeq" id="WP_235313909.1">
    <property type="nucleotide sequence ID" value="NZ_JAKGAS010000011.1"/>
</dbReference>